<dbReference type="Proteomes" id="UP001174909">
    <property type="component" value="Unassembled WGS sequence"/>
</dbReference>
<accession>A0AA35S862</accession>
<comment type="caution">
    <text evidence="6">The sequence shown here is derived from an EMBL/GenBank/DDBJ whole genome shotgun (WGS) entry which is preliminary data.</text>
</comment>
<reference evidence="6" key="1">
    <citation type="submission" date="2023-03" db="EMBL/GenBank/DDBJ databases">
        <authorList>
            <person name="Steffen K."/>
            <person name="Cardenas P."/>
        </authorList>
    </citation>
    <scope>NUCLEOTIDE SEQUENCE</scope>
</reference>
<dbReference type="PANTHER" id="PTHR23026">
    <property type="entry name" value="NADPH NITROREDUCTASE"/>
    <property type="match status" value="1"/>
</dbReference>
<dbReference type="InterPro" id="IPR000415">
    <property type="entry name" value="Nitroreductase-like"/>
</dbReference>
<dbReference type="InterPro" id="IPR050627">
    <property type="entry name" value="Nitroreductase/BluB"/>
</dbReference>
<evidence type="ECO:0000256" key="2">
    <source>
        <dbReference type="ARBA" id="ARBA00022630"/>
    </source>
</evidence>
<keyword evidence="7" id="KW-1185">Reference proteome</keyword>
<dbReference type="SUPFAM" id="SSF55469">
    <property type="entry name" value="FMN-dependent nitroreductase-like"/>
    <property type="match status" value="1"/>
</dbReference>
<name>A0AA35S862_GEOBA</name>
<keyword evidence="3" id="KW-0288">FMN</keyword>
<dbReference type="GO" id="GO:0140616">
    <property type="term" value="F:iodotyrosine deiodinase activity"/>
    <property type="evidence" value="ECO:0007669"/>
    <property type="project" value="UniProtKB-ARBA"/>
</dbReference>
<evidence type="ECO:0000313" key="6">
    <source>
        <dbReference type="EMBL" id="CAI8023691.1"/>
    </source>
</evidence>
<dbReference type="NCBIfam" id="TIGR02476">
    <property type="entry name" value="BluB"/>
    <property type="match status" value="1"/>
</dbReference>
<dbReference type="InterPro" id="IPR012825">
    <property type="entry name" value="BluB"/>
</dbReference>
<dbReference type="PANTHER" id="PTHR23026:SF90">
    <property type="entry name" value="IODOTYROSINE DEIODINASE 1"/>
    <property type="match status" value="1"/>
</dbReference>
<evidence type="ECO:0000256" key="4">
    <source>
        <dbReference type="ARBA" id="ARBA00023002"/>
    </source>
</evidence>
<feature type="domain" description="Nitroreductase" evidence="5">
    <location>
        <begin position="33"/>
        <end position="172"/>
    </location>
</feature>
<dbReference type="Pfam" id="PF00881">
    <property type="entry name" value="Nitroreductase"/>
    <property type="match status" value="1"/>
</dbReference>
<gene>
    <name evidence="6" type="ORF">GBAR_LOCUS13821</name>
</gene>
<dbReference type="EMBL" id="CASHTH010002024">
    <property type="protein sequence ID" value="CAI8023691.1"/>
    <property type="molecule type" value="Genomic_DNA"/>
</dbReference>
<sequence>MTISRLVNVRRFTAQFIHGGMFGYSGMIRFLRQTLARIIQAAHHGPSVGFMQPWDFIIVGDTKVRGQVKDLFDRERQAAAQFFDEPRRSQYLELKLEGIMESPVNLCITCDPTRADEVLGRNSMPETDVYSTCCAVQNLWLAARSEGVGVGWVSILKTPSTAAAAGHTTPHHPRGLSLPRISGRIRHPAVAPVSGLAGAPAASRSSALRRLGCAAGLRYLGRSAGGVDRCERRFSRRGTTA</sequence>
<keyword evidence="2" id="KW-0285">Flavoprotein</keyword>
<dbReference type="AlphaFoldDB" id="A0AA35S862"/>
<evidence type="ECO:0000256" key="1">
    <source>
        <dbReference type="ARBA" id="ARBA00007118"/>
    </source>
</evidence>
<protein>
    <submittedName>
        <fullName evidence="6">5,6-dimethylbenzimidazole synthase</fullName>
    </submittedName>
</protein>
<organism evidence="6 7">
    <name type="scientific">Geodia barretti</name>
    <name type="common">Barrett's horny sponge</name>
    <dbReference type="NCBI Taxonomy" id="519541"/>
    <lineage>
        <taxon>Eukaryota</taxon>
        <taxon>Metazoa</taxon>
        <taxon>Porifera</taxon>
        <taxon>Demospongiae</taxon>
        <taxon>Heteroscleromorpha</taxon>
        <taxon>Tetractinellida</taxon>
        <taxon>Astrophorina</taxon>
        <taxon>Geodiidae</taxon>
        <taxon>Geodia</taxon>
    </lineage>
</organism>
<proteinExistence type="inferred from homology"/>
<keyword evidence="4" id="KW-0560">Oxidoreductase</keyword>
<evidence type="ECO:0000259" key="5">
    <source>
        <dbReference type="Pfam" id="PF00881"/>
    </source>
</evidence>
<dbReference type="InterPro" id="IPR029479">
    <property type="entry name" value="Nitroreductase"/>
</dbReference>
<evidence type="ECO:0000256" key="3">
    <source>
        <dbReference type="ARBA" id="ARBA00022643"/>
    </source>
</evidence>
<dbReference type="Gene3D" id="3.40.109.10">
    <property type="entry name" value="NADH Oxidase"/>
    <property type="match status" value="1"/>
</dbReference>
<comment type="similarity">
    <text evidence="1">Belongs to the nitroreductase family.</text>
</comment>
<evidence type="ECO:0000313" key="7">
    <source>
        <dbReference type="Proteomes" id="UP001174909"/>
    </source>
</evidence>